<evidence type="ECO:0000256" key="1">
    <source>
        <dbReference type="ARBA" id="ARBA00010996"/>
    </source>
</evidence>
<dbReference type="InterPro" id="IPR003782">
    <property type="entry name" value="SCO1/SenC"/>
</dbReference>
<protein>
    <submittedName>
        <fullName evidence="5">SCO family protein</fullName>
    </submittedName>
</protein>
<feature type="transmembrane region" description="Helical" evidence="4">
    <location>
        <begin position="253"/>
        <end position="279"/>
    </location>
</feature>
<evidence type="ECO:0000256" key="4">
    <source>
        <dbReference type="SAM" id="Phobius"/>
    </source>
</evidence>
<dbReference type="AlphaFoldDB" id="A0A369KY79"/>
<evidence type="ECO:0000256" key="3">
    <source>
        <dbReference type="PIRSR" id="PIRSR603782-2"/>
    </source>
</evidence>
<keyword evidence="4" id="KW-0812">Transmembrane</keyword>
<proteinExistence type="inferred from homology"/>
<dbReference type="GO" id="GO:0046872">
    <property type="term" value="F:metal ion binding"/>
    <property type="evidence" value="ECO:0007669"/>
    <property type="project" value="UniProtKB-KW"/>
</dbReference>
<dbReference type="Proteomes" id="UP000253934">
    <property type="component" value="Unassembled WGS sequence"/>
</dbReference>
<comment type="caution">
    <text evidence="5">The sequence shown here is derived from an EMBL/GenBank/DDBJ whole genome shotgun (WGS) entry which is preliminary data.</text>
</comment>
<accession>A0A369KY79</accession>
<keyword evidence="4" id="KW-1133">Transmembrane helix</keyword>
<dbReference type="Pfam" id="PF02630">
    <property type="entry name" value="SCO1-SenC"/>
    <property type="match status" value="1"/>
</dbReference>
<feature type="disulfide bond" description="Redox-active" evidence="3">
    <location>
        <begin position="99"/>
        <end position="103"/>
    </location>
</feature>
<feature type="binding site" evidence="2">
    <location>
        <position position="191"/>
    </location>
    <ligand>
        <name>Cu cation</name>
        <dbReference type="ChEBI" id="CHEBI:23378"/>
    </ligand>
</feature>
<organism evidence="5 6">
    <name type="scientific">Spirobacillus cienkowskii</name>
    <dbReference type="NCBI Taxonomy" id="495820"/>
    <lineage>
        <taxon>Bacteria</taxon>
        <taxon>Pseudomonadati</taxon>
        <taxon>Bdellovibrionota</taxon>
        <taxon>Oligoflexia</taxon>
        <taxon>Silvanigrellales</taxon>
        <taxon>Spirobacillus</taxon>
    </lineage>
</organism>
<dbReference type="Gene3D" id="3.40.30.10">
    <property type="entry name" value="Glutaredoxin"/>
    <property type="match status" value="1"/>
</dbReference>
<keyword evidence="6" id="KW-1185">Reference proteome</keyword>
<evidence type="ECO:0000256" key="2">
    <source>
        <dbReference type="PIRSR" id="PIRSR603782-1"/>
    </source>
</evidence>
<feature type="binding site" evidence="2">
    <location>
        <position position="99"/>
    </location>
    <ligand>
        <name>Cu cation</name>
        <dbReference type="ChEBI" id="CHEBI:23378"/>
    </ligand>
</feature>
<name>A0A369KY79_9BACT</name>
<sequence>MKSCFFFISIAIFFSLSHKRVFAFDERVSMPSQKRALAPGALPASELPKVMQGVSIQEHLGKQLDLNLTFTDENGKLTKISDMLSIGKPVILTLNYYRCSTLCSIQLFNFAKTLKDLAWPIGKDFRVVTVSFDPTDHVEVAKEKQLEFVKLTQQDNADWKFYIGNENNIKKLTDQLGFYYKYDPISNEFAHAAAIFVITPEGKISSYLYGITYKSRDIKFALMDASKNKIGSPTDQVLLTCFHYNPTTGKYDAFAIGILRIAASITVLLLILFLGYFFWRDKRKKVN</sequence>
<keyword evidence="2" id="KW-0186">Copper</keyword>
<evidence type="ECO:0000313" key="6">
    <source>
        <dbReference type="Proteomes" id="UP000253934"/>
    </source>
</evidence>
<keyword evidence="3" id="KW-1015">Disulfide bond</keyword>
<dbReference type="PANTHER" id="PTHR12151:SF8">
    <property type="entry name" value="THIOREDOXIN DOMAIN-CONTAINING PROTEIN"/>
    <property type="match status" value="1"/>
</dbReference>
<dbReference type="CDD" id="cd02968">
    <property type="entry name" value="SCO"/>
    <property type="match status" value="1"/>
</dbReference>
<feature type="binding site" evidence="2">
    <location>
        <position position="103"/>
    </location>
    <ligand>
        <name>Cu cation</name>
        <dbReference type="ChEBI" id="CHEBI:23378"/>
    </ligand>
</feature>
<dbReference type="SUPFAM" id="SSF52833">
    <property type="entry name" value="Thioredoxin-like"/>
    <property type="match status" value="1"/>
</dbReference>
<evidence type="ECO:0000313" key="5">
    <source>
        <dbReference type="EMBL" id="RDB36156.1"/>
    </source>
</evidence>
<dbReference type="InterPro" id="IPR036249">
    <property type="entry name" value="Thioredoxin-like_sf"/>
</dbReference>
<keyword evidence="4" id="KW-0472">Membrane</keyword>
<gene>
    <name evidence="5" type="ORF">DCC88_06645</name>
</gene>
<reference evidence="5" key="1">
    <citation type="submission" date="2018-04" db="EMBL/GenBank/DDBJ databases">
        <title>Draft genome sequence of the Candidatus Spirobacillus cienkowskii, a pathogen of freshwater Daphnia species, reconstructed from hemolymph metagenomic reads.</title>
        <authorList>
            <person name="Bresciani L."/>
            <person name="Lemos L.N."/>
            <person name="Wale N."/>
            <person name="Lin J.Y."/>
            <person name="Fernandes G.R."/>
            <person name="Duffy M.A."/>
            <person name="Rodrigues J.M."/>
        </authorList>
    </citation>
    <scope>NUCLEOTIDE SEQUENCE [LARGE SCALE GENOMIC DNA]</scope>
    <source>
        <strain evidence="5">Binning01</strain>
    </source>
</reference>
<comment type="similarity">
    <text evidence="1">Belongs to the SCO1/2 family.</text>
</comment>
<keyword evidence="2" id="KW-0479">Metal-binding</keyword>
<dbReference type="EMBL" id="QOVW01000066">
    <property type="protein sequence ID" value="RDB36156.1"/>
    <property type="molecule type" value="Genomic_DNA"/>
</dbReference>
<dbReference type="PANTHER" id="PTHR12151">
    <property type="entry name" value="ELECTRON TRANSPORT PROTIN SCO1/SENC FAMILY MEMBER"/>
    <property type="match status" value="1"/>
</dbReference>